<accession>A0ACA9NAE4</accession>
<organism evidence="1 2">
    <name type="scientific">Cetraspora pellucida</name>
    <dbReference type="NCBI Taxonomy" id="1433469"/>
    <lineage>
        <taxon>Eukaryota</taxon>
        <taxon>Fungi</taxon>
        <taxon>Fungi incertae sedis</taxon>
        <taxon>Mucoromycota</taxon>
        <taxon>Glomeromycotina</taxon>
        <taxon>Glomeromycetes</taxon>
        <taxon>Diversisporales</taxon>
        <taxon>Gigasporaceae</taxon>
        <taxon>Cetraspora</taxon>
    </lineage>
</organism>
<keyword evidence="2" id="KW-1185">Reference proteome</keyword>
<evidence type="ECO:0000313" key="2">
    <source>
        <dbReference type="Proteomes" id="UP000789366"/>
    </source>
</evidence>
<sequence>MSIPDFVDNLHVEPYLIESFGFSSYGIRGKQYHTGYETPESPGSPITPHKEFSYSNITDETASKLERIGKAYDSIEDFEKNKDLENDAENVGTMIARMKWYKVYRSKYENIKVFGYFWMILSDIIKIQAMLINQRQPREISVFIEEVFIKGYLVLAYECWGERRFQEIGMAHSNLNIFDEIEKSEIFIDMYKEIAAIVSFINIMTTIYVSANGVNPRTITFFEQIPKGADLTSIMNQCRELIMIEDIFEMENELNQMAYYLKHLKRRLAEIAEMNNVDVENKSEYLKALEKSYNWTAVFENDANATSSYSNTNDGNTMNSFIKRKNPELRKYYYEMYDREALMDLLNELKEEMRREELKTKRINDLNKLKKFKESKIK</sequence>
<dbReference type="EMBL" id="CAJVPW010012450">
    <property type="protein sequence ID" value="CAG8635745.1"/>
    <property type="molecule type" value="Genomic_DNA"/>
</dbReference>
<protein>
    <submittedName>
        <fullName evidence="1">7514_t:CDS:1</fullName>
    </submittedName>
</protein>
<reference evidence="1" key="1">
    <citation type="submission" date="2021-06" db="EMBL/GenBank/DDBJ databases">
        <authorList>
            <person name="Kallberg Y."/>
            <person name="Tangrot J."/>
            <person name="Rosling A."/>
        </authorList>
    </citation>
    <scope>NUCLEOTIDE SEQUENCE</scope>
    <source>
        <strain evidence="1">28 12/20/2015</strain>
    </source>
</reference>
<dbReference type="Proteomes" id="UP000789366">
    <property type="component" value="Unassembled WGS sequence"/>
</dbReference>
<proteinExistence type="predicted"/>
<gene>
    <name evidence="1" type="ORF">SPELUC_LOCUS8378</name>
</gene>
<comment type="caution">
    <text evidence="1">The sequence shown here is derived from an EMBL/GenBank/DDBJ whole genome shotgun (WGS) entry which is preliminary data.</text>
</comment>
<name>A0ACA9NAE4_9GLOM</name>
<evidence type="ECO:0000313" key="1">
    <source>
        <dbReference type="EMBL" id="CAG8635745.1"/>
    </source>
</evidence>